<dbReference type="EMBL" id="AOME01000029">
    <property type="protein sequence ID" value="EMA54300.1"/>
    <property type="molecule type" value="Genomic_DNA"/>
</dbReference>
<feature type="region of interest" description="Disordered" evidence="1">
    <location>
        <begin position="84"/>
        <end position="103"/>
    </location>
</feature>
<name>M0NC94_9EURY</name>
<feature type="compositionally biased region" description="Basic residues" evidence="1">
    <location>
        <begin position="92"/>
        <end position="103"/>
    </location>
</feature>
<dbReference type="PATRIC" id="fig|1227456.3.peg.1312"/>
<proteinExistence type="predicted"/>
<reference evidence="2 3" key="1">
    <citation type="journal article" date="2014" name="PLoS Genet.">
        <title>Phylogenetically driven sequencing of extremely halophilic archaea reveals strategies for static and dynamic osmo-response.</title>
        <authorList>
            <person name="Becker E.A."/>
            <person name="Seitzer P.M."/>
            <person name="Tritt A."/>
            <person name="Larsen D."/>
            <person name="Krusor M."/>
            <person name="Yao A.I."/>
            <person name="Wu D."/>
            <person name="Madern D."/>
            <person name="Eisen J.A."/>
            <person name="Darling A.E."/>
            <person name="Facciotti M.T."/>
        </authorList>
    </citation>
    <scope>NUCLEOTIDE SEQUENCE [LARGE SCALE GENOMIC DNA]</scope>
    <source>
        <strain evidence="2 3">DSM 8989</strain>
    </source>
</reference>
<dbReference type="Proteomes" id="UP000011625">
    <property type="component" value="Unassembled WGS sequence"/>
</dbReference>
<dbReference type="RefSeq" id="WP_005041513.1">
    <property type="nucleotide sequence ID" value="NZ_AOME01000029.1"/>
</dbReference>
<evidence type="ECO:0000313" key="3">
    <source>
        <dbReference type="Proteomes" id="UP000011625"/>
    </source>
</evidence>
<gene>
    <name evidence="2" type="ORF">C450_06540</name>
</gene>
<sequence>MGDNHANRARGGRSTAREATADTTDTSEIKPSRGRTQTVVAALAEYETITQGTEAGSVVSVRRCFEAEYDLSGGDAHRVRLVGATPGMPSRRSGRINRHCPVR</sequence>
<accession>M0NC94</accession>
<keyword evidence="3" id="KW-1185">Reference proteome</keyword>
<organism evidence="2 3">
    <name type="scientific">Halococcus salifodinae DSM 8989</name>
    <dbReference type="NCBI Taxonomy" id="1227456"/>
    <lineage>
        <taxon>Archaea</taxon>
        <taxon>Methanobacteriati</taxon>
        <taxon>Methanobacteriota</taxon>
        <taxon>Stenosarchaea group</taxon>
        <taxon>Halobacteria</taxon>
        <taxon>Halobacteriales</taxon>
        <taxon>Halococcaceae</taxon>
        <taxon>Halococcus</taxon>
    </lineage>
</organism>
<feature type="region of interest" description="Disordered" evidence="1">
    <location>
        <begin position="1"/>
        <end position="36"/>
    </location>
</feature>
<dbReference type="AlphaFoldDB" id="M0NC94"/>
<evidence type="ECO:0000313" key="2">
    <source>
        <dbReference type="EMBL" id="EMA54300.1"/>
    </source>
</evidence>
<comment type="caution">
    <text evidence="2">The sequence shown here is derived from an EMBL/GenBank/DDBJ whole genome shotgun (WGS) entry which is preliminary data.</text>
</comment>
<protein>
    <submittedName>
        <fullName evidence="2">Uncharacterized protein</fullName>
    </submittedName>
</protein>
<evidence type="ECO:0000256" key="1">
    <source>
        <dbReference type="SAM" id="MobiDB-lite"/>
    </source>
</evidence>
<dbReference type="STRING" id="1227456.C450_06540"/>